<dbReference type="RefSeq" id="WP_095717125.1">
    <property type="nucleotide sequence ID" value="NZ_NTGA01000004.1"/>
</dbReference>
<proteinExistence type="predicted"/>
<keyword evidence="1" id="KW-0812">Transmembrane</keyword>
<keyword evidence="1" id="KW-0472">Membrane</keyword>
<feature type="transmembrane region" description="Helical" evidence="1">
    <location>
        <begin position="226"/>
        <end position="244"/>
    </location>
</feature>
<name>A0A2A2WU42_9ACTN</name>
<dbReference type="EMBL" id="NTGA01000004">
    <property type="protein sequence ID" value="PAY24665.1"/>
    <property type="molecule type" value="Genomic_DNA"/>
</dbReference>
<evidence type="ECO:0000256" key="1">
    <source>
        <dbReference type="SAM" id="Phobius"/>
    </source>
</evidence>
<feature type="transmembrane region" description="Helical" evidence="1">
    <location>
        <begin position="296"/>
        <end position="315"/>
    </location>
</feature>
<feature type="transmembrane region" description="Helical" evidence="1">
    <location>
        <begin position="128"/>
        <end position="150"/>
    </location>
</feature>
<dbReference type="AlphaFoldDB" id="A0A2A2WU42"/>
<keyword evidence="3" id="KW-1185">Reference proteome</keyword>
<reference evidence="3" key="1">
    <citation type="submission" date="2017-09" db="EMBL/GenBank/DDBJ databases">
        <authorList>
            <person name="Zhang Y."/>
            <person name="Huang X."/>
            <person name="Liu J."/>
            <person name="Lu L."/>
            <person name="Peng K."/>
        </authorList>
    </citation>
    <scope>NUCLEOTIDE SEQUENCE [LARGE SCALE GENOMIC DNA]</scope>
    <source>
        <strain evidence="3">S-XJ-1</strain>
    </source>
</reference>
<feature type="transmembrane region" description="Helical" evidence="1">
    <location>
        <begin position="95"/>
        <end position="116"/>
    </location>
</feature>
<organism evidence="2 3">
    <name type="scientific">Dietzia natronolimnaea</name>
    <dbReference type="NCBI Taxonomy" id="161920"/>
    <lineage>
        <taxon>Bacteria</taxon>
        <taxon>Bacillati</taxon>
        <taxon>Actinomycetota</taxon>
        <taxon>Actinomycetes</taxon>
        <taxon>Mycobacteriales</taxon>
        <taxon>Dietziaceae</taxon>
        <taxon>Dietzia</taxon>
    </lineage>
</organism>
<comment type="caution">
    <text evidence="2">The sequence shown here is derived from an EMBL/GenBank/DDBJ whole genome shotgun (WGS) entry which is preliminary data.</text>
</comment>
<dbReference type="OrthoDB" id="3171769at2"/>
<accession>A0A2A2WU42</accession>
<evidence type="ECO:0000313" key="3">
    <source>
        <dbReference type="Proteomes" id="UP000218810"/>
    </source>
</evidence>
<protein>
    <submittedName>
        <fullName evidence="2">Uncharacterized protein</fullName>
    </submittedName>
</protein>
<feature type="transmembrane region" description="Helical" evidence="1">
    <location>
        <begin position="256"/>
        <end position="276"/>
    </location>
</feature>
<feature type="transmembrane region" description="Helical" evidence="1">
    <location>
        <begin position="186"/>
        <end position="206"/>
    </location>
</feature>
<evidence type="ECO:0000313" key="2">
    <source>
        <dbReference type="EMBL" id="PAY24665.1"/>
    </source>
</evidence>
<keyword evidence="1" id="KW-1133">Transmembrane helix</keyword>
<gene>
    <name evidence="2" type="ORF">CEY15_02415</name>
</gene>
<dbReference type="Pfam" id="PF22564">
    <property type="entry name" value="HAAS"/>
    <property type="match status" value="1"/>
</dbReference>
<dbReference type="Proteomes" id="UP000218810">
    <property type="component" value="Unassembled WGS sequence"/>
</dbReference>
<sequence length="329" mass="35459">MSTLTDRYIAEVVRRLPDSTSDDISAEIAATIDDMVAAELDRHGDGAAAPDPDSIERAVLGRLGDPAALARRYSGARHYLIGPEVYPAWLRVLRWLMPIVGALAALTSAIVYVVTAPQAELGGLIGEVVSGVVSALLWAFAAWTLLVVIVERTTPEGGRNPFTTSTAWDPSELDHPRVRPDTRIDAIVSLNLLALLAAVPFVPSTFLYIGHLNGGETVVNPDIPTVWLAGYLALIGALALVQIRRLARPGRSRRRLALEVVTDVVFGAFLTVLVLTQESVIHPDLVSAGGDELPAAAIRWSVVATVWVIVIWDQVETLRAHRRDTAAAR</sequence>